<evidence type="ECO:0000313" key="2">
    <source>
        <dbReference type="Proteomes" id="UP000294360"/>
    </source>
</evidence>
<organism evidence="1 2">
    <name type="scientific">Methylocella tundrae</name>
    <dbReference type="NCBI Taxonomy" id="227605"/>
    <lineage>
        <taxon>Bacteria</taxon>
        <taxon>Pseudomonadati</taxon>
        <taxon>Pseudomonadota</taxon>
        <taxon>Alphaproteobacteria</taxon>
        <taxon>Hyphomicrobiales</taxon>
        <taxon>Beijerinckiaceae</taxon>
        <taxon>Methylocella</taxon>
    </lineage>
</organism>
<dbReference type="KEGG" id="mtun:MTUNDRAET4_2378"/>
<accession>A0A4U8Z1T3</accession>
<reference evidence="1 2" key="1">
    <citation type="submission" date="2019-03" db="EMBL/GenBank/DDBJ databases">
        <authorList>
            <person name="Kox A.R. M."/>
        </authorList>
    </citation>
    <scope>NUCLEOTIDE SEQUENCE [LARGE SCALE GENOMIC DNA]</scope>
    <source>
        <strain evidence="1">MTUNDRAET4 annotated genome</strain>
    </source>
</reference>
<proteinExistence type="predicted"/>
<sequence length="79" mass="9051">MILPSAWRIRRPARILLERGRLVLRRSIVLLYTGHLALLRCNANLNTIGDRAEIRPPICWIASGSGGLAYRKEEKSWLK</sequence>
<protein>
    <submittedName>
        <fullName evidence="1">Uncharacterized protein</fullName>
    </submittedName>
</protein>
<dbReference type="Proteomes" id="UP000294360">
    <property type="component" value="Chromosome"/>
</dbReference>
<evidence type="ECO:0000313" key="1">
    <source>
        <dbReference type="EMBL" id="VFU09271.1"/>
    </source>
</evidence>
<name>A0A4U8Z1T3_METTU</name>
<dbReference type="AlphaFoldDB" id="A0A4U8Z1T3"/>
<gene>
    <name evidence="1" type="ORF">MTUNDRAET4_2378</name>
</gene>
<dbReference type="EMBL" id="LR536450">
    <property type="protein sequence ID" value="VFU09271.1"/>
    <property type="molecule type" value="Genomic_DNA"/>
</dbReference>